<evidence type="ECO:0000256" key="2">
    <source>
        <dbReference type="ARBA" id="ARBA00010333"/>
    </source>
</evidence>
<keyword evidence="3 5" id="KW-0732">Signal</keyword>
<evidence type="ECO:0000259" key="6">
    <source>
        <dbReference type="SMART" id="SM00062"/>
    </source>
</evidence>
<accession>A0A1I1CBY1</accession>
<evidence type="ECO:0000313" key="7">
    <source>
        <dbReference type="EMBL" id="SFB60169.1"/>
    </source>
</evidence>
<comment type="similarity">
    <text evidence="2 4">Belongs to the bacterial solute-binding protein 3 family.</text>
</comment>
<reference evidence="8" key="1">
    <citation type="submission" date="2016-10" db="EMBL/GenBank/DDBJ databases">
        <authorList>
            <person name="Varghese N."/>
            <person name="Submissions S."/>
        </authorList>
    </citation>
    <scope>NUCLEOTIDE SEQUENCE [LARGE SCALE GENOMIC DNA]</scope>
    <source>
        <strain evidence="8">CGMCC 4.3568</strain>
    </source>
</reference>
<dbReference type="CDD" id="cd01069">
    <property type="entry name" value="PBP2_PheC"/>
    <property type="match status" value="1"/>
</dbReference>
<dbReference type="Gene3D" id="3.40.190.10">
    <property type="entry name" value="Periplasmic binding protein-like II"/>
    <property type="match status" value="2"/>
</dbReference>
<dbReference type="Proteomes" id="UP000243799">
    <property type="component" value="Unassembled WGS sequence"/>
</dbReference>
<dbReference type="InterPro" id="IPR037298">
    <property type="entry name" value="PheC_PBP2"/>
</dbReference>
<dbReference type="InterPro" id="IPR018313">
    <property type="entry name" value="SBP_3_CS"/>
</dbReference>
<feature type="domain" description="Solute-binding protein family 3/N-terminal" evidence="6">
    <location>
        <begin position="50"/>
        <end position="272"/>
    </location>
</feature>
<dbReference type="PANTHER" id="PTHR35936">
    <property type="entry name" value="MEMBRANE-BOUND LYTIC MUREIN TRANSGLYCOSYLASE F"/>
    <property type="match status" value="1"/>
</dbReference>
<evidence type="ECO:0000256" key="3">
    <source>
        <dbReference type="ARBA" id="ARBA00022729"/>
    </source>
</evidence>
<evidence type="ECO:0000256" key="1">
    <source>
        <dbReference type="ARBA" id="ARBA00004196"/>
    </source>
</evidence>
<dbReference type="PROSITE" id="PS01039">
    <property type="entry name" value="SBP_BACTERIAL_3"/>
    <property type="match status" value="1"/>
</dbReference>
<dbReference type="GO" id="GO:0030313">
    <property type="term" value="C:cell envelope"/>
    <property type="evidence" value="ECO:0007669"/>
    <property type="project" value="UniProtKB-SubCell"/>
</dbReference>
<dbReference type="OrthoDB" id="8454826at2"/>
<dbReference type="GO" id="GO:0016836">
    <property type="term" value="F:hydro-lyase activity"/>
    <property type="evidence" value="ECO:0007669"/>
    <property type="project" value="InterPro"/>
</dbReference>
<comment type="subcellular location">
    <subcellularLocation>
        <location evidence="1">Cell envelope</location>
    </subcellularLocation>
</comment>
<keyword evidence="8" id="KW-1185">Reference proteome</keyword>
<gene>
    <name evidence="7" type="ORF">SAMN05216266_12518</name>
</gene>
<evidence type="ECO:0000256" key="5">
    <source>
        <dbReference type="SAM" id="SignalP"/>
    </source>
</evidence>
<protein>
    <submittedName>
        <fullName evidence="7">Cyclohexadienyl dehydratase</fullName>
    </submittedName>
</protein>
<dbReference type="Pfam" id="PF00497">
    <property type="entry name" value="SBP_bac_3"/>
    <property type="match status" value="1"/>
</dbReference>
<feature type="signal peptide" evidence="5">
    <location>
        <begin position="1"/>
        <end position="23"/>
    </location>
</feature>
<evidence type="ECO:0000256" key="4">
    <source>
        <dbReference type="RuleBase" id="RU003744"/>
    </source>
</evidence>
<sequence length="272" mass="30593">MRWKAAAVTLAVLAVLGIGTASANYSTDPGAQAELRPGHSRLDTIQRRGEVQVCSTGDYRPFTYRDPVTGEWTGIDIDMARDLAERLDVRLTIVPTTWGRILQDLGRRCDLSVGGISVTLDRATQAFYSEPYLRDGKTPITRCENVERFQTLEQIDRSGVRVIVNPGGTNERFAEDNLRQATIVRHPDNNTIFTEIIAGNADLMITDATETRWQAEQHPELCAVHPDQPFTFSEKAYLLPRGDVVLQEWVDQWLHLARNDGTYDRIAKPWLG</sequence>
<proteinExistence type="inferred from homology"/>
<dbReference type="RefSeq" id="WP_091678043.1">
    <property type="nucleotide sequence ID" value="NZ_FOKG01000025.1"/>
</dbReference>
<dbReference type="SUPFAM" id="SSF53850">
    <property type="entry name" value="Periplasmic binding protein-like II"/>
    <property type="match status" value="1"/>
</dbReference>
<dbReference type="SMART" id="SM00062">
    <property type="entry name" value="PBPb"/>
    <property type="match status" value="1"/>
</dbReference>
<dbReference type="EMBL" id="FOKG01000025">
    <property type="protein sequence ID" value="SFB60169.1"/>
    <property type="molecule type" value="Genomic_DNA"/>
</dbReference>
<dbReference type="STRING" id="490629.SAMN05216266_12518"/>
<dbReference type="PANTHER" id="PTHR35936:SF19">
    <property type="entry name" value="AMINO-ACID-BINDING PROTEIN YXEM-RELATED"/>
    <property type="match status" value="1"/>
</dbReference>
<dbReference type="AlphaFoldDB" id="A0A1I1CBY1"/>
<name>A0A1I1CBY1_9PSEU</name>
<dbReference type="InterPro" id="IPR001638">
    <property type="entry name" value="Solute-binding_3/MltF_N"/>
</dbReference>
<feature type="chain" id="PRO_5017274962" evidence="5">
    <location>
        <begin position="24"/>
        <end position="272"/>
    </location>
</feature>
<evidence type="ECO:0000313" key="8">
    <source>
        <dbReference type="Proteomes" id="UP000243799"/>
    </source>
</evidence>
<organism evidence="7 8">
    <name type="scientific">Amycolatopsis marina</name>
    <dbReference type="NCBI Taxonomy" id="490629"/>
    <lineage>
        <taxon>Bacteria</taxon>
        <taxon>Bacillati</taxon>
        <taxon>Actinomycetota</taxon>
        <taxon>Actinomycetes</taxon>
        <taxon>Pseudonocardiales</taxon>
        <taxon>Pseudonocardiaceae</taxon>
        <taxon>Amycolatopsis</taxon>
    </lineage>
</organism>